<protein>
    <submittedName>
        <fullName evidence="3">Uncharacterized protein</fullName>
    </submittedName>
</protein>
<proteinExistence type="predicted"/>
<dbReference type="EMBL" id="MFSP01000153">
    <property type="protein sequence ID" value="OGI63470.1"/>
    <property type="molecule type" value="Genomic_DNA"/>
</dbReference>
<comment type="caution">
    <text evidence="3">The sequence shown here is derived from an EMBL/GenBank/DDBJ whole genome shotgun (WGS) entry which is preliminary data.</text>
</comment>
<dbReference type="Proteomes" id="UP000179076">
    <property type="component" value="Unassembled WGS sequence"/>
</dbReference>
<reference evidence="3 4" key="1">
    <citation type="journal article" date="2016" name="Nat. Commun.">
        <title>Thousands of microbial genomes shed light on interconnected biogeochemical processes in an aquifer system.</title>
        <authorList>
            <person name="Anantharaman K."/>
            <person name="Brown C.T."/>
            <person name="Hug L.A."/>
            <person name="Sharon I."/>
            <person name="Castelle C.J."/>
            <person name="Probst A.J."/>
            <person name="Thomas B.C."/>
            <person name="Singh A."/>
            <person name="Wilkins M.J."/>
            <person name="Karaoz U."/>
            <person name="Brodie E.L."/>
            <person name="Williams K.H."/>
            <person name="Hubbard S.S."/>
            <person name="Banfield J.F."/>
        </authorList>
    </citation>
    <scope>NUCLEOTIDE SEQUENCE [LARGE SCALE GENOMIC DNA]</scope>
</reference>
<feature type="domain" description="TtsA-like Glycoside hydrolase family 108" evidence="1">
    <location>
        <begin position="11"/>
        <end position="104"/>
    </location>
</feature>
<dbReference type="InterPro" id="IPR018537">
    <property type="entry name" value="Peptidoglycan-bd_3"/>
</dbReference>
<evidence type="ECO:0000259" key="1">
    <source>
        <dbReference type="Pfam" id="PF05838"/>
    </source>
</evidence>
<dbReference type="Gene3D" id="1.20.141.10">
    <property type="entry name" value="Chitosanase, subunit A, domain 1"/>
    <property type="match status" value="1"/>
</dbReference>
<sequence length="193" mass="21898">MADFEKAYKPTMGHEGGYAKDADDLGGETYRGISRKFNPGWAGWAKIDKAKRQRGFPASLDRDTTLQADVAAFYKQHYWDKFQGDAIPSQAIAAELFDTGVNMGIARAVEFLQRGLNVLNRNEKLYDDLVPDGKFGPKSLIAVRTYLKNDAPELLLKILNVLQGMHYIDFMTQSPIQEKYARGWFKRVEIEKV</sequence>
<feature type="domain" description="Peptidoglycan binding" evidence="2">
    <location>
        <begin position="107"/>
        <end position="188"/>
    </location>
</feature>
<dbReference type="InterPro" id="IPR008565">
    <property type="entry name" value="TtsA-like_GH18_dom"/>
</dbReference>
<dbReference type="InterPro" id="IPR023346">
    <property type="entry name" value="Lysozyme-like_dom_sf"/>
</dbReference>
<dbReference type="AlphaFoldDB" id="A0A1F6V1B3"/>
<dbReference type="SUPFAM" id="SSF53955">
    <property type="entry name" value="Lysozyme-like"/>
    <property type="match status" value="1"/>
</dbReference>
<evidence type="ECO:0000313" key="4">
    <source>
        <dbReference type="Proteomes" id="UP000179076"/>
    </source>
</evidence>
<name>A0A1F6V1B3_9PROT</name>
<dbReference type="Pfam" id="PF05838">
    <property type="entry name" value="Glyco_hydro_108"/>
    <property type="match status" value="1"/>
</dbReference>
<accession>A0A1F6V1B3</accession>
<dbReference type="Pfam" id="PF09374">
    <property type="entry name" value="PG_binding_3"/>
    <property type="match status" value="1"/>
</dbReference>
<gene>
    <name evidence="3" type="ORF">A2W18_10055</name>
</gene>
<organism evidence="3 4">
    <name type="scientific">Candidatus Muproteobacteria bacterium RBG_16_60_9</name>
    <dbReference type="NCBI Taxonomy" id="1817755"/>
    <lineage>
        <taxon>Bacteria</taxon>
        <taxon>Pseudomonadati</taxon>
        <taxon>Pseudomonadota</taxon>
        <taxon>Candidatus Muproteobacteria</taxon>
    </lineage>
</organism>
<evidence type="ECO:0000259" key="2">
    <source>
        <dbReference type="Pfam" id="PF09374"/>
    </source>
</evidence>
<evidence type="ECO:0000313" key="3">
    <source>
        <dbReference type="EMBL" id="OGI63470.1"/>
    </source>
</evidence>